<dbReference type="InterPro" id="IPR017441">
    <property type="entry name" value="Protein_kinase_ATP_BS"/>
</dbReference>
<feature type="region of interest" description="Disordered" evidence="8">
    <location>
        <begin position="336"/>
        <end position="361"/>
    </location>
</feature>
<evidence type="ECO:0000256" key="2">
    <source>
        <dbReference type="ARBA" id="ARBA00022679"/>
    </source>
</evidence>
<feature type="compositionally biased region" description="Low complexity" evidence="8">
    <location>
        <begin position="1116"/>
        <end position="1132"/>
    </location>
</feature>
<evidence type="ECO:0000313" key="10">
    <source>
        <dbReference type="Proteomes" id="UP000050795"/>
    </source>
</evidence>
<feature type="region of interest" description="Disordered" evidence="8">
    <location>
        <begin position="59"/>
        <end position="131"/>
    </location>
</feature>
<feature type="compositionally biased region" description="Polar residues" evidence="8">
    <location>
        <begin position="148"/>
        <end position="178"/>
    </location>
</feature>
<dbReference type="GO" id="GO:0005634">
    <property type="term" value="C:nucleus"/>
    <property type="evidence" value="ECO:0007669"/>
    <property type="project" value="TreeGrafter"/>
</dbReference>
<dbReference type="AlphaFoldDB" id="A0AA85KHV8"/>
<reference evidence="11" key="2">
    <citation type="submission" date="2023-11" db="UniProtKB">
        <authorList>
            <consortium name="WormBaseParasite"/>
        </authorList>
    </citation>
    <scope>IDENTIFICATION</scope>
</reference>
<dbReference type="GO" id="GO:0035556">
    <property type="term" value="P:intracellular signal transduction"/>
    <property type="evidence" value="ECO:0007669"/>
    <property type="project" value="TreeGrafter"/>
</dbReference>
<organism evidence="10 11">
    <name type="scientific">Trichobilharzia regenti</name>
    <name type="common">Nasal bird schistosome</name>
    <dbReference type="NCBI Taxonomy" id="157069"/>
    <lineage>
        <taxon>Eukaryota</taxon>
        <taxon>Metazoa</taxon>
        <taxon>Spiralia</taxon>
        <taxon>Lophotrochozoa</taxon>
        <taxon>Platyhelminthes</taxon>
        <taxon>Trematoda</taxon>
        <taxon>Digenea</taxon>
        <taxon>Strigeidida</taxon>
        <taxon>Schistosomatoidea</taxon>
        <taxon>Schistosomatidae</taxon>
        <taxon>Trichobilharzia</taxon>
    </lineage>
</organism>
<dbReference type="InterPro" id="IPR011009">
    <property type="entry name" value="Kinase-like_dom_sf"/>
</dbReference>
<keyword evidence="7" id="KW-0175">Coiled coil</keyword>
<feature type="coiled-coil region" evidence="7">
    <location>
        <begin position="671"/>
        <end position="698"/>
    </location>
</feature>
<evidence type="ECO:0000256" key="3">
    <source>
        <dbReference type="ARBA" id="ARBA00022741"/>
    </source>
</evidence>
<dbReference type="PROSITE" id="PS00108">
    <property type="entry name" value="PROTEIN_KINASE_ST"/>
    <property type="match status" value="1"/>
</dbReference>
<dbReference type="InterPro" id="IPR008271">
    <property type="entry name" value="Ser/Thr_kinase_AS"/>
</dbReference>
<evidence type="ECO:0000256" key="6">
    <source>
        <dbReference type="PROSITE-ProRule" id="PRU10141"/>
    </source>
</evidence>
<dbReference type="Gene3D" id="1.10.510.10">
    <property type="entry name" value="Transferase(Phosphotransferase) domain 1"/>
    <property type="match status" value="1"/>
</dbReference>
<keyword evidence="4" id="KW-0418">Kinase</keyword>
<dbReference type="SUPFAM" id="SSF56112">
    <property type="entry name" value="Protein kinase-like (PK-like)"/>
    <property type="match status" value="1"/>
</dbReference>
<feature type="region of interest" description="Disordered" evidence="8">
    <location>
        <begin position="148"/>
        <end position="185"/>
    </location>
</feature>
<feature type="coiled-coil region" evidence="7">
    <location>
        <begin position="732"/>
        <end position="766"/>
    </location>
</feature>
<dbReference type="GO" id="GO:0005524">
    <property type="term" value="F:ATP binding"/>
    <property type="evidence" value="ECO:0007669"/>
    <property type="project" value="UniProtKB-UniRule"/>
</dbReference>
<dbReference type="SMART" id="SM00220">
    <property type="entry name" value="S_TKc"/>
    <property type="match status" value="1"/>
</dbReference>
<dbReference type="PROSITE" id="PS50011">
    <property type="entry name" value="PROTEIN_KINASE_DOM"/>
    <property type="match status" value="1"/>
</dbReference>
<dbReference type="GO" id="GO:0004674">
    <property type="term" value="F:protein serine/threonine kinase activity"/>
    <property type="evidence" value="ECO:0007669"/>
    <property type="project" value="UniProtKB-KW"/>
</dbReference>
<accession>A0AA85KHV8</accession>
<feature type="compositionally biased region" description="Polar residues" evidence="8">
    <location>
        <begin position="118"/>
        <end position="131"/>
    </location>
</feature>
<feature type="coiled-coil region" evidence="7">
    <location>
        <begin position="588"/>
        <end position="629"/>
    </location>
</feature>
<feature type="binding site" evidence="6">
    <location>
        <position position="810"/>
    </location>
    <ligand>
        <name>ATP</name>
        <dbReference type="ChEBI" id="CHEBI:30616"/>
    </ligand>
</feature>
<reference evidence="10" key="1">
    <citation type="submission" date="2022-06" db="EMBL/GenBank/DDBJ databases">
        <authorList>
            <person name="Berger JAMES D."/>
            <person name="Berger JAMES D."/>
        </authorList>
    </citation>
    <scope>NUCLEOTIDE SEQUENCE [LARGE SCALE GENOMIC DNA]</scope>
</reference>
<feature type="region of interest" description="Disordered" evidence="8">
    <location>
        <begin position="254"/>
        <end position="318"/>
    </location>
</feature>
<evidence type="ECO:0000256" key="1">
    <source>
        <dbReference type="ARBA" id="ARBA00022527"/>
    </source>
</evidence>
<evidence type="ECO:0000259" key="9">
    <source>
        <dbReference type="PROSITE" id="PS50011"/>
    </source>
</evidence>
<dbReference type="PROSITE" id="PS00107">
    <property type="entry name" value="PROTEIN_KINASE_ATP"/>
    <property type="match status" value="1"/>
</dbReference>
<evidence type="ECO:0000313" key="11">
    <source>
        <dbReference type="WBParaSite" id="TREG1_95150.1"/>
    </source>
</evidence>
<dbReference type="Pfam" id="PF00069">
    <property type="entry name" value="Pkinase"/>
    <property type="match status" value="1"/>
</dbReference>
<feature type="compositionally biased region" description="Basic and acidic residues" evidence="8">
    <location>
        <begin position="59"/>
        <end position="68"/>
    </location>
</feature>
<evidence type="ECO:0000256" key="8">
    <source>
        <dbReference type="SAM" id="MobiDB-lite"/>
    </source>
</evidence>
<proteinExistence type="predicted"/>
<evidence type="ECO:0000256" key="4">
    <source>
        <dbReference type="ARBA" id="ARBA00022777"/>
    </source>
</evidence>
<feature type="region of interest" description="Disordered" evidence="8">
    <location>
        <begin position="1114"/>
        <end position="1141"/>
    </location>
</feature>
<feature type="compositionally biased region" description="Polar residues" evidence="8">
    <location>
        <begin position="352"/>
        <end position="361"/>
    </location>
</feature>
<keyword evidence="1" id="KW-0723">Serine/threonine-protein kinase</keyword>
<keyword evidence="5 6" id="KW-0067">ATP-binding</keyword>
<feature type="domain" description="Protein kinase" evidence="9">
    <location>
        <begin position="781"/>
        <end position="1060"/>
    </location>
</feature>
<evidence type="ECO:0000256" key="5">
    <source>
        <dbReference type="ARBA" id="ARBA00022840"/>
    </source>
</evidence>
<keyword evidence="10" id="KW-1185">Reference proteome</keyword>
<dbReference type="InterPro" id="IPR000719">
    <property type="entry name" value="Prot_kinase_dom"/>
</dbReference>
<dbReference type="CDD" id="cd13990">
    <property type="entry name" value="STKc_TLK"/>
    <property type="match status" value="1"/>
</dbReference>
<sequence>MKLPNDTFAMPLHVDPRKHELLEARIQGNNHINQMNNIPVSTKTDSYASAYMYPIAADESSRTPEHSALRGSSSPSSSAGEHDLSTSSSDPKPVTTVIPSTPAEPNERIPSSADVSKKFQNSTNQNSNRLDITNLPLSIQNPQTFVQTQSDYVTSPTTPKRNRMPSSSTGEFDNTTNDGALASPVKSGDKFLESLATGAPANPMGSPQCLQYLSRSNSMHTPSTVAGNSPIKSQTSVNDKNNPYFTFQPSVQPSPIVVETNNPSVYDPSPSIKPPTSTHGGQVDSLPSRNGTKKRRKPANSEDVHTPKAKKLIGQDRGSKRIDEIFKFMPGPLYSSCGSTSPIRNPRPQSPSPTGGHSLDNQMVGTTHNYIPSVNNEAVTTSCGGSNDQMVITSAASGVQFTNNAVNFQLSPVRANSTASLSDSSGDNPVSMVGLTMAVNMNANPVSCTTPCNANPLPTYTNLHTSVNLNSSYHPQVGQANFNYLGSASSLNSPISHVPGGLNTNTSTTATIPIVTGSGVVNTFKSHVGVQTDEAVTSTVLMNESIMIEDSQCINSTSLHNNPPAAPPPTSALFTTTSGASLPVVITVESLQRRIADLEHENAIQRESITKLQENALRSREMIRELLIEKSLLERKTTRQKVMENRLRLGQFITQRQGAHFEEKWIEGSRFKELDQRRKNIEHVREEIERKKKQWNKRKPNVGEGKKSTKSKYDEVSVDEFYEQLEIYDLRKQMLVKEDKEIQMELERLDRERNLHIREIKRISNEDASRFKDHPLLNERYLLLNLLGKGGFSEVHKGFDLVANRYVACKIHQLNPAWPKDKKDNYIKHALREIEIHKTLNHPRIVKVFDVFDIDHDAFCTVLEYSEGNDLDFFLKQNKSIPEREAKSIICQVVSALKYLNERKPPVIHYDLKPGNILLGSGQVAGEIKITDFGLSKLMTEDKYNPETGMDLTSQGAGTYWYLPPECFETGREPPKISSKVDIWSVGVIFFQCLFGKKPFGHNMSQADILHENTILHARSIVFPSTTKVSDGAKEFIRKCCTYRKDLRPDVFQLCNDDYLKPKAQLKHYLDTSSLPGPIPLGITTTPPPSSCIGASIIPNVGGGNPPCLLSGYQTNNNNNNNNNHNNSSVNSGVAQPQSQHILQQQTTSFSVLQSQAVAATPSLQPLTLPPQS</sequence>
<feature type="compositionally biased region" description="Polar residues" evidence="8">
    <location>
        <begin position="254"/>
        <end position="264"/>
    </location>
</feature>
<dbReference type="GO" id="GO:0007059">
    <property type="term" value="P:chromosome segregation"/>
    <property type="evidence" value="ECO:0007669"/>
    <property type="project" value="TreeGrafter"/>
</dbReference>
<name>A0AA85KHV8_TRIRE</name>
<dbReference type="Proteomes" id="UP000050795">
    <property type="component" value="Unassembled WGS sequence"/>
</dbReference>
<keyword evidence="3 6" id="KW-0547">Nucleotide-binding</keyword>
<protein>
    <recommendedName>
        <fullName evidence="9">Protein kinase domain-containing protein</fullName>
    </recommendedName>
</protein>
<dbReference type="WBParaSite" id="TREG1_95150.1">
    <property type="protein sequence ID" value="TREG1_95150.1"/>
    <property type="gene ID" value="TREG1_95150"/>
</dbReference>
<evidence type="ECO:0000256" key="7">
    <source>
        <dbReference type="SAM" id="Coils"/>
    </source>
</evidence>
<dbReference type="PANTHER" id="PTHR22974:SF23">
    <property type="entry name" value="TOUSLED-LIKE KINASE, ISOFORM G"/>
    <property type="match status" value="1"/>
</dbReference>
<feature type="region of interest" description="Disordered" evidence="8">
    <location>
        <begin position="219"/>
        <end position="242"/>
    </location>
</feature>
<dbReference type="PANTHER" id="PTHR22974">
    <property type="entry name" value="MIXED LINEAGE PROTEIN KINASE"/>
    <property type="match status" value="1"/>
</dbReference>
<keyword evidence="2" id="KW-0808">Transferase</keyword>
<feature type="compositionally biased region" description="Polar residues" evidence="8">
    <location>
        <begin position="274"/>
        <end position="290"/>
    </location>
</feature>
<dbReference type="FunFam" id="1.10.510.10:FF:000698">
    <property type="entry name" value="Serine/threonine-protein kinase tousled-like 1"/>
    <property type="match status" value="1"/>
</dbReference>